<accession>A0A167FMY8</accession>
<keyword evidence="1" id="KW-0547">Nucleotide-binding</keyword>
<dbReference type="EMBL" id="LSFN01000005">
    <property type="protein sequence ID" value="OAB76725.1"/>
    <property type="molecule type" value="Genomic_DNA"/>
</dbReference>
<name>A0A167FMY8_9BACL</name>
<dbReference type="PANTHER" id="PTHR43384">
    <property type="entry name" value="SEPTUM SITE-DETERMINING PROTEIN MIND HOMOLOG, CHLOROPLASTIC-RELATED"/>
    <property type="match status" value="1"/>
</dbReference>
<gene>
    <name evidence="3" type="ORF">PNBC_04810</name>
</gene>
<evidence type="ECO:0000313" key="3">
    <source>
        <dbReference type="EMBL" id="OAB76725.1"/>
    </source>
</evidence>
<sequence>MNDQAHSLRKLISIRDQARTEAQMNQSNPASAKFITVCSGKGGVGKSNFTLNFALALQSLGKKVLIFDADIGMANIDVLMGASPQYNLHHLIRREKSIYEIIAKGPNGLSYISGGSGLTDLISLSEHDIQYFTSQIELVANEMNYIIFDTGAGLSKENIQFIIAADECIVVTTPEPTAITDAYALLKVIHGINTNVPYQMVINRVDDEKEAMFTANKIKLAAKRFLNIEIPMLGYISDDSHVVQAVKRQTPFFIAFPNSVAAKDIKRLIKHYTSIPTATEVETLTGIKGFMHKWLQRTK</sequence>
<dbReference type="InterPro" id="IPR025501">
    <property type="entry name" value="MinD_FleN"/>
</dbReference>
<dbReference type="OrthoDB" id="9816297at2"/>
<protein>
    <submittedName>
        <fullName evidence="3">Cobyrinic acid a,c-diamide synthase</fullName>
    </submittedName>
</protein>
<dbReference type="RefSeq" id="WP_068655703.1">
    <property type="nucleotide sequence ID" value="NZ_CP017770.1"/>
</dbReference>
<organism evidence="3 4">
    <name type="scientific">Paenibacillus crassostreae</name>
    <dbReference type="NCBI Taxonomy" id="1763538"/>
    <lineage>
        <taxon>Bacteria</taxon>
        <taxon>Bacillati</taxon>
        <taxon>Bacillota</taxon>
        <taxon>Bacilli</taxon>
        <taxon>Bacillales</taxon>
        <taxon>Paenibacillaceae</taxon>
        <taxon>Paenibacillus</taxon>
    </lineage>
</organism>
<dbReference type="Proteomes" id="UP000077134">
    <property type="component" value="Unassembled WGS sequence"/>
</dbReference>
<evidence type="ECO:0000313" key="4">
    <source>
        <dbReference type="Proteomes" id="UP000077134"/>
    </source>
</evidence>
<dbReference type="InterPro" id="IPR050625">
    <property type="entry name" value="ParA/MinD_ATPase"/>
</dbReference>
<dbReference type="PANTHER" id="PTHR43384:SF4">
    <property type="entry name" value="CELLULOSE BIOSYNTHESIS PROTEIN BCSQ-RELATED"/>
    <property type="match status" value="1"/>
</dbReference>
<dbReference type="STRING" id="1763538.LPB68_19930"/>
<dbReference type="GO" id="GO:0016887">
    <property type="term" value="F:ATP hydrolysis activity"/>
    <property type="evidence" value="ECO:0007669"/>
    <property type="project" value="TreeGrafter"/>
</dbReference>
<dbReference type="InterPro" id="IPR027417">
    <property type="entry name" value="P-loop_NTPase"/>
</dbReference>
<dbReference type="GO" id="GO:0005829">
    <property type="term" value="C:cytosol"/>
    <property type="evidence" value="ECO:0007669"/>
    <property type="project" value="TreeGrafter"/>
</dbReference>
<dbReference type="GO" id="GO:0009898">
    <property type="term" value="C:cytoplasmic side of plasma membrane"/>
    <property type="evidence" value="ECO:0007669"/>
    <property type="project" value="TreeGrafter"/>
</dbReference>
<reference evidence="3 4" key="1">
    <citation type="submission" date="2016-02" db="EMBL/GenBank/DDBJ databases">
        <title>Paenibacillus sp. LPB0068, isolated from Crassostrea gigas.</title>
        <authorList>
            <person name="Shin S.-K."/>
            <person name="Yi H."/>
        </authorList>
    </citation>
    <scope>NUCLEOTIDE SEQUENCE [LARGE SCALE GENOMIC DNA]</scope>
    <source>
        <strain evidence="3 4">LPB0068</strain>
    </source>
</reference>
<proteinExistence type="predicted"/>
<evidence type="ECO:0000256" key="2">
    <source>
        <dbReference type="ARBA" id="ARBA00022840"/>
    </source>
</evidence>
<dbReference type="GO" id="GO:0005524">
    <property type="term" value="F:ATP binding"/>
    <property type="evidence" value="ECO:0007669"/>
    <property type="project" value="UniProtKB-KW"/>
</dbReference>
<comment type="caution">
    <text evidence="3">The sequence shown here is derived from an EMBL/GenBank/DDBJ whole genome shotgun (WGS) entry which is preliminary data.</text>
</comment>
<dbReference type="SUPFAM" id="SSF52540">
    <property type="entry name" value="P-loop containing nucleoside triphosphate hydrolases"/>
    <property type="match status" value="1"/>
</dbReference>
<keyword evidence="2" id="KW-0067">ATP-binding</keyword>
<dbReference type="GO" id="GO:0051782">
    <property type="term" value="P:negative regulation of cell division"/>
    <property type="evidence" value="ECO:0007669"/>
    <property type="project" value="TreeGrafter"/>
</dbReference>
<dbReference type="CDD" id="cd02038">
    <property type="entry name" value="FlhG-like"/>
    <property type="match status" value="1"/>
</dbReference>
<dbReference type="InterPro" id="IPR033756">
    <property type="entry name" value="YlxH/NBP35"/>
</dbReference>
<keyword evidence="4" id="KW-1185">Reference proteome</keyword>
<dbReference type="PIRSF" id="PIRSF003092">
    <property type="entry name" value="MinD"/>
    <property type="match status" value="1"/>
</dbReference>
<dbReference type="InterPro" id="IPR033875">
    <property type="entry name" value="FlhG"/>
</dbReference>
<evidence type="ECO:0000256" key="1">
    <source>
        <dbReference type="ARBA" id="ARBA00022741"/>
    </source>
</evidence>
<dbReference type="Pfam" id="PF10609">
    <property type="entry name" value="ParA"/>
    <property type="match status" value="1"/>
</dbReference>
<dbReference type="AlphaFoldDB" id="A0A167FMY8"/>
<dbReference type="Gene3D" id="3.40.50.300">
    <property type="entry name" value="P-loop containing nucleotide triphosphate hydrolases"/>
    <property type="match status" value="1"/>
</dbReference>
<dbReference type="KEGG" id="pcx:LPB68_19930"/>